<dbReference type="InParanoid" id="A0A1X7VDB6"/>
<evidence type="ECO:0000256" key="1">
    <source>
        <dbReference type="PROSITE-ProRule" id="PRU00325"/>
    </source>
</evidence>
<accession>A0A1X7VDB6</accession>
<name>A0A1X7VDB6_AMPQE</name>
<keyword evidence="1" id="KW-0479">Metal-binding</keyword>
<keyword evidence="1" id="KW-0862">Zinc</keyword>
<dbReference type="GO" id="GO:0008270">
    <property type="term" value="F:zinc ion binding"/>
    <property type="evidence" value="ECO:0007669"/>
    <property type="project" value="UniProtKB-KW"/>
</dbReference>
<dbReference type="AlphaFoldDB" id="A0A1X7VDB6"/>
<dbReference type="PROSITE" id="PS50966">
    <property type="entry name" value="ZF_SWIM"/>
    <property type="match status" value="1"/>
</dbReference>
<reference evidence="3" key="1">
    <citation type="submission" date="2017-05" db="UniProtKB">
        <authorList>
            <consortium name="EnsemblMetazoa"/>
        </authorList>
    </citation>
    <scope>IDENTIFICATION</scope>
</reference>
<dbReference type="EnsemblMetazoa" id="Aqu2.1.37983_001">
    <property type="protein sequence ID" value="Aqu2.1.37983_001"/>
    <property type="gene ID" value="Aqu2.1.37983"/>
</dbReference>
<keyword evidence="1" id="KW-0863">Zinc-finger</keyword>
<evidence type="ECO:0000259" key="2">
    <source>
        <dbReference type="PROSITE" id="PS50966"/>
    </source>
</evidence>
<sequence length="99" mass="11232">MKEDRTYSLKMHLDDTNFEIQGASCGCPAGRGPKASCKHVAALGYALHDFRKLRTHPDFKSITAAFKHGINLDKRSPSHYLLQNYGQERKSYCHHQSIV</sequence>
<feature type="domain" description="SWIM-type" evidence="2">
    <location>
        <begin position="7"/>
        <end position="48"/>
    </location>
</feature>
<organism evidence="3">
    <name type="scientific">Amphimedon queenslandica</name>
    <name type="common">Sponge</name>
    <dbReference type="NCBI Taxonomy" id="400682"/>
    <lineage>
        <taxon>Eukaryota</taxon>
        <taxon>Metazoa</taxon>
        <taxon>Porifera</taxon>
        <taxon>Demospongiae</taxon>
        <taxon>Heteroscleromorpha</taxon>
        <taxon>Haplosclerida</taxon>
        <taxon>Niphatidae</taxon>
        <taxon>Amphimedon</taxon>
    </lineage>
</organism>
<dbReference type="InterPro" id="IPR007527">
    <property type="entry name" value="Znf_SWIM"/>
</dbReference>
<evidence type="ECO:0000313" key="3">
    <source>
        <dbReference type="EnsemblMetazoa" id="Aqu2.1.37983_001"/>
    </source>
</evidence>
<protein>
    <recommendedName>
        <fullName evidence="2">SWIM-type domain-containing protein</fullName>
    </recommendedName>
</protein>
<proteinExistence type="predicted"/>